<dbReference type="EMBL" id="CP140154">
    <property type="protein sequence ID" value="WQG88028.1"/>
    <property type="molecule type" value="Genomic_DNA"/>
</dbReference>
<organism evidence="1 3">
    <name type="scientific">Chitinophaga sancti</name>
    <dbReference type="NCBI Taxonomy" id="1004"/>
    <lineage>
        <taxon>Bacteria</taxon>
        <taxon>Pseudomonadati</taxon>
        <taxon>Bacteroidota</taxon>
        <taxon>Chitinophagia</taxon>
        <taxon>Chitinophagales</taxon>
        <taxon>Chitinophagaceae</taxon>
        <taxon>Chitinophaga</taxon>
    </lineage>
</organism>
<evidence type="ECO:0000313" key="4">
    <source>
        <dbReference type="Proteomes" id="UP001326715"/>
    </source>
</evidence>
<evidence type="ECO:0000313" key="2">
    <source>
        <dbReference type="EMBL" id="WQG88028.1"/>
    </source>
</evidence>
<dbReference type="Proteomes" id="UP001326715">
    <property type="component" value="Chromosome"/>
</dbReference>
<protein>
    <submittedName>
        <fullName evidence="1">Uncharacterized protein</fullName>
    </submittedName>
</protein>
<accession>A0A1K1SGK7</accession>
<dbReference type="RefSeq" id="WP_072364375.1">
    <property type="nucleotide sequence ID" value="NZ_CP139972.1"/>
</dbReference>
<reference evidence="1 3" key="1">
    <citation type="submission" date="2016-11" db="EMBL/GenBank/DDBJ databases">
        <authorList>
            <person name="Jaros S."/>
            <person name="Januszkiewicz K."/>
            <person name="Wedrychowicz H."/>
        </authorList>
    </citation>
    <scope>NUCLEOTIDE SEQUENCE [LARGE SCALE GENOMIC DNA]</scope>
    <source>
        <strain evidence="1 3">DSM 784</strain>
    </source>
</reference>
<dbReference type="AlphaFoldDB" id="A0A1K1SGK7"/>
<dbReference type="STRING" id="1004.SAMN05661012_05366"/>
<dbReference type="OrthoDB" id="882345at2"/>
<dbReference type="EMBL" id="FPIZ01000022">
    <property type="protein sequence ID" value="SFW83215.1"/>
    <property type="molecule type" value="Genomic_DNA"/>
</dbReference>
<evidence type="ECO:0000313" key="1">
    <source>
        <dbReference type="EMBL" id="SFW83215.1"/>
    </source>
</evidence>
<name>A0A1K1SGK7_9BACT</name>
<reference evidence="2 4" key="2">
    <citation type="submission" date="2023-11" db="EMBL/GenBank/DDBJ databases">
        <title>MicrobeMod: A computational toolkit for identifying prokaryotic methylation and restriction-modification with nanopore sequencing.</title>
        <authorList>
            <person name="Crits-Christoph A."/>
            <person name="Kang S.C."/>
            <person name="Lee H."/>
            <person name="Ostrov N."/>
        </authorList>
    </citation>
    <scope>NUCLEOTIDE SEQUENCE [LARGE SCALE GENOMIC DNA]</scope>
    <source>
        <strain evidence="2 4">ATCC 23090</strain>
    </source>
</reference>
<evidence type="ECO:0000313" key="3">
    <source>
        <dbReference type="Proteomes" id="UP000183788"/>
    </source>
</evidence>
<sequence>MTSREELKSAIDLQLRVVLEKYNCIRGSIRFQAPALLSMNGIRTDGKPVLIWPTDKKLDSLVSRYVFQEPELGGLIVQADLAMNQFVYKQVSKGRLQQEAQQVQKKRGQEVRKQQENWRRLLESKTELYGLPLAEQVANRLQTRSFGFGHRDYCGMGLEYRNGAYYYGGLWDGMMDDKVRLFLSREEFVGWLANQSDASLSRLDEMDAFYWGNQTVTRQRLLEFISE</sequence>
<dbReference type="Proteomes" id="UP000183788">
    <property type="component" value="Unassembled WGS sequence"/>
</dbReference>
<keyword evidence="4" id="KW-1185">Reference proteome</keyword>
<gene>
    <name evidence="1" type="ORF">SAMN05661012_05366</name>
    <name evidence="2" type="ORF">SR876_24175</name>
</gene>
<proteinExistence type="predicted"/>